<gene>
    <name evidence="2" type="ORF">NIES37_00190</name>
</gene>
<dbReference type="RefSeq" id="WP_096573347.1">
    <property type="nucleotide sequence ID" value="NZ_CAWNJS010000001.1"/>
</dbReference>
<proteinExistence type="predicted"/>
<dbReference type="Pfam" id="PF14280">
    <property type="entry name" value="DUF4365"/>
    <property type="match status" value="1"/>
</dbReference>
<dbReference type="AlphaFoldDB" id="A0A1Z4MRH7"/>
<sequence>MDRNTQKEEFSYAYIQAVASVAGYTVELKRRAMDNAGVDVTIEVPGEIGETLFPKFDAQVKCTSSQSIFHNKFIKFPLEVKNYIKLRHEKPLTPQLLIVILVPDDINGWLNISENETLMKKCGYWISLKGQPKTNNNSTITIDIPRINLFTPSALSLIMDKIVRGEDL</sequence>
<dbReference type="Proteomes" id="UP000218785">
    <property type="component" value="Chromosome"/>
</dbReference>
<accession>A0A1Z4MRH7</accession>
<keyword evidence="3" id="KW-1185">Reference proteome</keyword>
<protein>
    <recommendedName>
        <fullName evidence="1">DUF4365 domain-containing protein</fullName>
    </recommendedName>
</protein>
<evidence type="ECO:0000313" key="2">
    <source>
        <dbReference type="EMBL" id="BAY96093.1"/>
    </source>
</evidence>
<organism evidence="2 3">
    <name type="scientific">Tolypothrix tenuis PCC 7101</name>
    <dbReference type="NCBI Taxonomy" id="231146"/>
    <lineage>
        <taxon>Bacteria</taxon>
        <taxon>Bacillati</taxon>
        <taxon>Cyanobacteriota</taxon>
        <taxon>Cyanophyceae</taxon>
        <taxon>Nostocales</taxon>
        <taxon>Tolypothrichaceae</taxon>
        <taxon>Tolypothrix</taxon>
    </lineage>
</organism>
<dbReference type="InterPro" id="IPR025375">
    <property type="entry name" value="DUF4365"/>
</dbReference>
<evidence type="ECO:0000259" key="1">
    <source>
        <dbReference type="Pfam" id="PF14280"/>
    </source>
</evidence>
<feature type="domain" description="DUF4365" evidence="1">
    <location>
        <begin position="8"/>
        <end position="161"/>
    </location>
</feature>
<reference evidence="2 3" key="1">
    <citation type="submission" date="2017-06" db="EMBL/GenBank/DDBJ databases">
        <title>Genome sequencing of cyanobaciteial culture collection at National Institute for Environmental Studies (NIES).</title>
        <authorList>
            <person name="Hirose Y."/>
            <person name="Shimura Y."/>
            <person name="Fujisawa T."/>
            <person name="Nakamura Y."/>
            <person name="Kawachi M."/>
        </authorList>
    </citation>
    <scope>NUCLEOTIDE SEQUENCE [LARGE SCALE GENOMIC DNA]</scope>
    <source>
        <strain evidence="2 3">NIES-37</strain>
    </source>
</reference>
<name>A0A1Z4MRH7_9CYAN</name>
<dbReference type="KEGG" id="ttq:NIES37_00190"/>
<evidence type="ECO:0000313" key="3">
    <source>
        <dbReference type="Proteomes" id="UP000218785"/>
    </source>
</evidence>
<dbReference type="EMBL" id="AP018248">
    <property type="protein sequence ID" value="BAY96093.1"/>
    <property type="molecule type" value="Genomic_DNA"/>
</dbReference>